<gene>
    <name evidence="4" type="ORF">B5807_02820</name>
</gene>
<dbReference type="EMBL" id="KZ107839">
    <property type="protein sequence ID" value="OSS52287.1"/>
    <property type="molecule type" value="Genomic_DNA"/>
</dbReference>
<evidence type="ECO:0000256" key="1">
    <source>
        <dbReference type="SAM" id="Coils"/>
    </source>
</evidence>
<proteinExistence type="predicted"/>
<evidence type="ECO:0000256" key="2">
    <source>
        <dbReference type="SAM" id="MobiDB-lite"/>
    </source>
</evidence>
<feature type="region of interest" description="Disordered" evidence="2">
    <location>
        <begin position="201"/>
        <end position="222"/>
    </location>
</feature>
<keyword evidence="1" id="KW-0175">Coiled coil</keyword>
<evidence type="ECO:0000313" key="5">
    <source>
        <dbReference type="Proteomes" id="UP000193240"/>
    </source>
</evidence>
<feature type="domain" description="Dynamin N-terminal" evidence="3">
    <location>
        <begin position="108"/>
        <end position="418"/>
    </location>
</feature>
<protein>
    <recommendedName>
        <fullName evidence="3">Dynamin N-terminal domain-containing protein</fullName>
    </recommendedName>
</protein>
<keyword evidence="5" id="KW-1185">Reference proteome</keyword>
<dbReference type="PANTHER" id="PTHR36681">
    <property type="entry name" value="NUCLEAR GTPASE, GERMINAL CENTER-ASSOCIATED, TANDEM DUPLICATE 3"/>
    <property type="match status" value="1"/>
</dbReference>
<evidence type="ECO:0000313" key="4">
    <source>
        <dbReference type="EMBL" id="OSS52287.1"/>
    </source>
</evidence>
<feature type="coiled-coil region" evidence="1">
    <location>
        <begin position="712"/>
        <end position="739"/>
    </location>
</feature>
<dbReference type="PANTHER" id="PTHR36681:SF3">
    <property type="entry name" value="NUCLEAR GTPASE, GERMINAL CENTER-ASSOCIATED, TANDEM DUPLICATE 3"/>
    <property type="match status" value="1"/>
</dbReference>
<dbReference type="Proteomes" id="UP000193240">
    <property type="component" value="Unassembled WGS sequence"/>
</dbReference>
<name>A0A1Y2M9X9_EPING</name>
<evidence type="ECO:0000259" key="3">
    <source>
        <dbReference type="Pfam" id="PF00350"/>
    </source>
</evidence>
<sequence length="908" mass="103796">MYKRRHSSPIEVTEDCKCLSFDDWKTQQANTEDTRRADGEFYDPTTENFPDHAWYDLDQELLRTTISRMCNKLGRPVVDSQIRDAEIADLLKNLDRAKTIPHPSEFNVAVVGNQGVGKSSMINALLNRDLVDASASSSACTAFATIIQHKVDASDDSDVSDLKVSFLDIAEIRDFVEEYIRRYADVYTPDNVPLDNAAVEETDADNESGNEVSDKDVSDADVSDSDFSIISESPASNKRPCRKVSKVVQKGADTAEQFFRIIFNAHWDKSKEAELQTWLDKPDLEDGRFLEHCVKLASEHLAQVQIEEDGSVEYNDVKDSDLPVMRQHATTMWPLIKSVTISTGSVLLRNSIRFMDLPGYGDLNQTRTAVVNEYRRKANFEIVVAKSDRYLSKTDEDRFLHRAIRQHEAKNVFLVLNKKDSCLETPQHQVVRMLKHKTEEPFASIQHRLSKIGNLKGEARKTIQLYRRYLIREAQMADGERECDKIRGKMQRKGVRVFAISSARYFDWLDTSPLEDPPFDPKGTGIPDLRRALLLLPAEASYKTLRYHVFETVTDIEDKVSRILMKFTHDIDVAAIRRYVVEYLPSLSSDLRGLSVTTPNSLLSEAWSDSTKRKIASGMEQQVMNYKTKDDAAYHTFWLMLRNNGIATHGKCTNKNINEDLMQTYKKEIKLWKYNASSKEGNVKQSLQLPVQNTLAELRLRLRAASSDPELKQKVSEALDKLARRIRMVQKELSEQLENATSDNYRRFTTEDDIKCPVAVEMKTAYARINVIRMDERPAHRNGIYKDQRAALIRTVTEDNDGMEPLVNAISVQVKQHQCELWQAVGESFIAAVVGHFEDFAKALAELLENENYMLEAHKLIREHLRQELDGFSKDLALVKRQFNGPEVQHVTKKVRTVQVKEEVLEEA</sequence>
<dbReference type="SUPFAM" id="SSF52540">
    <property type="entry name" value="P-loop containing nucleoside triphosphate hydrolases"/>
    <property type="match status" value="1"/>
</dbReference>
<organism evidence="4 5">
    <name type="scientific">Epicoccum nigrum</name>
    <name type="common">Soil fungus</name>
    <name type="synonym">Epicoccum purpurascens</name>
    <dbReference type="NCBI Taxonomy" id="105696"/>
    <lineage>
        <taxon>Eukaryota</taxon>
        <taxon>Fungi</taxon>
        <taxon>Dikarya</taxon>
        <taxon>Ascomycota</taxon>
        <taxon>Pezizomycotina</taxon>
        <taxon>Dothideomycetes</taxon>
        <taxon>Pleosporomycetidae</taxon>
        <taxon>Pleosporales</taxon>
        <taxon>Pleosporineae</taxon>
        <taxon>Didymellaceae</taxon>
        <taxon>Epicoccum</taxon>
    </lineage>
</organism>
<dbReference type="Pfam" id="PF00350">
    <property type="entry name" value="Dynamin_N"/>
    <property type="match status" value="1"/>
</dbReference>
<reference evidence="4 5" key="1">
    <citation type="journal article" date="2017" name="Genome Announc.">
        <title>Genome sequence of the saprophytic ascomycete Epicoccum nigrum ICMP 19927 strain isolated from New Zealand.</title>
        <authorList>
            <person name="Fokin M."/>
            <person name="Fleetwood D."/>
            <person name="Weir B.S."/>
            <person name="Villas-Boas S.G."/>
        </authorList>
    </citation>
    <scope>NUCLEOTIDE SEQUENCE [LARGE SCALE GENOMIC DNA]</scope>
    <source>
        <strain evidence="4 5">ICMP 19927</strain>
    </source>
</reference>
<dbReference type="InterPro" id="IPR027417">
    <property type="entry name" value="P-loop_NTPase"/>
</dbReference>
<dbReference type="STRING" id="105696.A0A1Y2M9X9"/>
<dbReference type="AlphaFoldDB" id="A0A1Y2M9X9"/>
<dbReference type="InParanoid" id="A0A1Y2M9X9"/>
<dbReference type="Gene3D" id="3.40.50.300">
    <property type="entry name" value="P-loop containing nucleotide triphosphate hydrolases"/>
    <property type="match status" value="2"/>
</dbReference>
<dbReference type="InterPro" id="IPR045063">
    <property type="entry name" value="Dynamin_N"/>
</dbReference>
<accession>A0A1Y2M9X9</accession>